<keyword evidence="2 5" id="KW-0812">Transmembrane</keyword>
<organism evidence="7 8">
    <name type="scientific">Hippocampus comes</name>
    <name type="common">Tiger tail seahorse</name>
    <dbReference type="NCBI Taxonomy" id="109280"/>
    <lineage>
        <taxon>Eukaryota</taxon>
        <taxon>Metazoa</taxon>
        <taxon>Chordata</taxon>
        <taxon>Craniata</taxon>
        <taxon>Vertebrata</taxon>
        <taxon>Euteleostomi</taxon>
        <taxon>Actinopterygii</taxon>
        <taxon>Neopterygii</taxon>
        <taxon>Teleostei</taxon>
        <taxon>Neoteleostei</taxon>
        <taxon>Acanthomorphata</taxon>
        <taxon>Syngnathiaria</taxon>
        <taxon>Syngnathiformes</taxon>
        <taxon>Syngnathoidei</taxon>
        <taxon>Syngnathidae</taxon>
        <taxon>Hippocampus</taxon>
    </lineage>
</organism>
<feature type="transmembrane region" description="Helical" evidence="5">
    <location>
        <begin position="318"/>
        <end position="340"/>
    </location>
</feature>
<dbReference type="Pfam" id="PF07782">
    <property type="entry name" value="DC_STAMP"/>
    <property type="match status" value="1"/>
</dbReference>
<keyword evidence="8" id="KW-1185">Reference proteome</keyword>
<feature type="transmembrane region" description="Helical" evidence="5">
    <location>
        <begin position="66"/>
        <end position="87"/>
    </location>
</feature>
<dbReference type="AlphaFoldDB" id="A0A3Q2YR81"/>
<dbReference type="GO" id="GO:0016020">
    <property type="term" value="C:membrane"/>
    <property type="evidence" value="ECO:0007669"/>
    <property type="project" value="UniProtKB-SubCell"/>
</dbReference>
<feature type="transmembrane region" description="Helical" evidence="5">
    <location>
        <begin position="257"/>
        <end position="276"/>
    </location>
</feature>
<proteinExistence type="predicted"/>
<evidence type="ECO:0000313" key="7">
    <source>
        <dbReference type="Ensembl" id="ENSHCOP00000021315.1"/>
    </source>
</evidence>
<sequence>MNRTACCRESVKSLVFYLWDVYSSAKPLGRHLWTLTALCLTLAVVTGTLLYHWLSKTLKYDHNTSAHTALVYGVAMLPTTFLCHPLRCVLTMTLPTVCTKQGRKLLISAAVMILMCNVIPNISVNVGAVLRTLKCTADGFSKTLLNSSELLNTARQDMVKEAIQVRKEDLMEINFSYMRKMITQYKLLSNRILAALFVALLIWESARYLKSYLTSITFDNNPISKRLRQNEAHVTTRRSVPIRGRFQISSGECTPSVISLLVVTLYFTAIALIAALDHIVYHTVQVILPWLLDFPAMSASINVQWFPPAFCILPHACITRAGVSALLACLWLMSYLLLFLEAYATRLRRNICASFFKKQEERRVAFWNAKAFDVAMVTDTSNAHATPVAFRKPGRFNITIMAGYRNII</sequence>
<dbReference type="Ensembl" id="ENSHCOT00000003982.1">
    <property type="protein sequence ID" value="ENSHCOP00000021315.1"/>
    <property type="gene ID" value="ENSHCOG00000008031.1"/>
</dbReference>
<evidence type="ECO:0000256" key="2">
    <source>
        <dbReference type="ARBA" id="ARBA00022692"/>
    </source>
</evidence>
<dbReference type="InterPro" id="IPR012858">
    <property type="entry name" value="DC_STAMP-like"/>
</dbReference>
<feature type="domain" description="Dendritic cell-specific transmembrane protein-like" evidence="6">
    <location>
        <begin position="323"/>
        <end position="366"/>
    </location>
</feature>
<protein>
    <submittedName>
        <fullName evidence="7">Osteoclast stimulatory transmembrane protein</fullName>
    </submittedName>
</protein>
<evidence type="ECO:0000313" key="8">
    <source>
        <dbReference type="Proteomes" id="UP000264820"/>
    </source>
</evidence>
<keyword evidence="4 5" id="KW-0472">Membrane</keyword>
<feature type="transmembrane region" description="Helical" evidence="5">
    <location>
        <begin position="32"/>
        <end position="54"/>
    </location>
</feature>
<dbReference type="PANTHER" id="PTHR21041:SF3">
    <property type="entry name" value="OSTEOCLAST STIMULATORY TRANSMEMBRANE PROTEIN"/>
    <property type="match status" value="1"/>
</dbReference>
<dbReference type="GeneTree" id="ENSGT00940000153269"/>
<evidence type="ECO:0000256" key="3">
    <source>
        <dbReference type="ARBA" id="ARBA00022989"/>
    </source>
</evidence>
<dbReference type="Proteomes" id="UP000264820">
    <property type="component" value="Unplaced"/>
</dbReference>
<keyword evidence="3 5" id="KW-1133">Transmembrane helix</keyword>
<evidence type="ECO:0000259" key="6">
    <source>
        <dbReference type="Pfam" id="PF07782"/>
    </source>
</evidence>
<evidence type="ECO:0000256" key="4">
    <source>
        <dbReference type="ARBA" id="ARBA00023136"/>
    </source>
</evidence>
<evidence type="ECO:0000256" key="1">
    <source>
        <dbReference type="ARBA" id="ARBA00004141"/>
    </source>
</evidence>
<dbReference type="PANTHER" id="PTHR21041">
    <property type="entry name" value="DENDRITIC CELL-SPECIFIC TRANSMEMBRANE PROTEIN"/>
    <property type="match status" value="1"/>
</dbReference>
<dbReference type="InterPro" id="IPR051856">
    <property type="entry name" value="CSR-E3_Ligase_Protein"/>
</dbReference>
<reference evidence="7" key="1">
    <citation type="submission" date="2025-08" db="UniProtKB">
        <authorList>
            <consortium name="Ensembl"/>
        </authorList>
    </citation>
    <scope>IDENTIFICATION</scope>
</reference>
<dbReference type="OMA" id="ARCVFSM"/>
<accession>A0A3Q2YR81</accession>
<reference evidence="7" key="2">
    <citation type="submission" date="2025-09" db="UniProtKB">
        <authorList>
            <consortium name="Ensembl"/>
        </authorList>
    </citation>
    <scope>IDENTIFICATION</scope>
</reference>
<name>A0A3Q2YR81_HIPCM</name>
<evidence type="ECO:0000256" key="5">
    <source>
        <dbReference type="SAM" id="Phobius"/>
    </source>
</evidence>
<comment type="subcellular location">
    <subcellularLocation>
        <location evidence="1">Membrane</location>
        <topology evidence="1">Multi-pass membrane protein</topology>
    </subcellularLocation>
</comment>
<dbReference type="STRING" id="109280.ENSHCOP00000021315"/>
<feature type="transmembrane region" description="Helical" evidence="5">
    <location>
        <begin position="188"/>
        <end position="206"/>
    </location>
</feature>
<feature type="transmembrane region" description="Helical" evidence="5">
    <location>
        <begin position="288"/>
        <end position="306"/>
    </location>
</feature>